<proteinExistence type="predicted"/>
<evidence type="ECO:0000313" key="1">
    <source>
        <dbReference type="EMBL" id="VDO15259.1"/>
    </source>
</evidence>
<reference evidence="1 2" key="2">
    <citation type="submission" date="2018-11" db="EMBL/GenBank/DDBJ databases">
        <authorList>
            <consortium name="Pathogen Informatics"/>
        </authorList>
    </citation>
    <scope>NUCLEOTIDE SEQUENCE [LARGE SCALE GENOMIC DNA]</scope>
</reference>
<organism evidence="3">
    <name type="scientific">Brugia timori</name>
    <dbReference type="NCBI Taxonomy" id="42155"/>
    <lineage>
        <taxon>Eukaryota</taxon>
        <taxon>Metazoa</taxon>
        <taxon>Ecdysozoa</taxon>
        <taxon>Nematoda</taxon>
        <taxon>Chromadorea</taxon>
        <taxon>Rhabditida</taxon>
        <taxon>Spirurina</taxon>
        <taxon>Spiruromorpha</taxon>
        <taxon>Filarioidea</taxon>
        <taxon>Onchocercidae</taxon>
        <taxon>Brugia</taxon>
    </lineage>
</organism>
<dbReference type="Proteomes" id="UP000280834">
    <property type="component" value="Unassembled WGS sequence"/>
</dbReference>
<protein>
    <submittedName>
        <fullName evidence="1 3">Uncharacterized protein</fullName>
    </submittedName>
</protein>
<reference evidence="3" key="1">
    <citation type="submission" date="2017-02" db="UniProtKB">
        <authorList>
            <consortium name="WormBaseParasite"/>
        </authorList>
    </citation>
    <scope>IDENTIFICATION</scope>
</reference>
<dbReference type="STRING" id="42155.A0A0R3QDD4"/>
<keyword evidence="2" id="KW-1185">Reference proteome</keyword>
<name>A0A0R3QDD4_9BILA</name>
<dbReference type="AlphaFoldDB" id="A0A0R3QDD4"/>
<evidence type="ECO:0000313" key="3">
    <source>
        <dbReference type="WBParaSite" id="BTMF_0000437001-mRNA-1"/>
    </source>
</evidence>
<accession>A0A0R3QDD4</accession>
<dbReference type="EMBL" id="UZAG01003382">
    <property type="protein sequence ID" value="VDO15259.1"/>
    <property type="molecule type" value="Genomic_DNA"/>
</dbReference>
<dbReference type="WBParaSite" id="BTMF_0000437001-mRNA-1">
    <property type="protein sequence ID" value="BTMF_0000437001-mRNA-1"/>
    <property type="gene ID" value="BTMF_0000437001"/>
</dbReference>
<evidence type="ECO:0000313" key="2">
    <source>
        <dbReference type="Proteomes" id="UP000280834"/>
    </source>
</evidence>
<gene>
    <name evidence="1" type="ORF">BTMF_LOCUS3667</name>
</gene>
<sequence length="56" mass="6404">MAIAETRSSFSSLSSITANTLPIYVTIEPKQLTFHYHTKTSSVLLRIMFVNFHIFI</sequence>